<dbReference type="Gene3D" id="3.90.640.10">
    <property type="entry name" value="Actin, Chain A, domain 4"/>
    <property type="match status" value="1"/>
</dbReference>
<dbReference type="InterPro" id="IPR013126">
    <property type="entry name" value="Hsp_70_fam"/>
</dbReference>
<evidence type="ECO:0000256" key="1">
    <source>
        <dbReference type="ARBA" id="ARBA00022741"/>
    </source>
</evidence>
<organism evidence="3 4">
    <name type="scientific">Talaromyces islandicus</name>
    <name type="common">Penicillium islandicum</name>
    <dbReference type="NCBI Taxonomy" id="28573"/>
    <lineage>
        <taxon>Eukaryota</taxon>
        <taxon>Fungi</taxon>
        <taxon>Dikarya</taxon>
        <taxon>Ascomycota</taxon>
        <taxon>Pezizomycotina</taxon>
        <taxon>Eurotiomycetes</taxon>
        <taxon>Eurotiomycetidae</taxon>
        <taxon>Eurotiales</taxon>
        <taxon>Trichocomaceae</taxon>
        <taxon>Talaromyces</taxon>
        <taxon>Talaromyces sect. Islandici</taxon>
    </lineage>
</organism>
<dbReference type="PANTHER" id="PTHR14187:SF79">
    <property type="entry name" value="HSP70 FAMILY PROTEIN (AFU_ORTHOLOGUE AFUA_1G15200)"/>
    <property type="match status" value="1"/>
</dbReference>
<dbReference type="STRING" id="28573.A0A0U1M0D6"/>
<dbReference type="EMBL" id="CVMT01000005">
    <property type="protein sequence ID" value="CRG89013.1"/>
    <property type="molecule type" value="Genomic_DNA"/>
</dbReference>
<dbReference type="Gene3D" id="3.30.420.40">
    <property type="match status" value="2"/>
</dbReference>
<gene>
    <name evidence="3" type="ORF">PISL3812_06048</name>
</gene>
<name>A0A0U1M0D6_TALIS</name>
<keyword evidence="1" id="KW-0547">Nucleotide-binding</keyword>
<dbReference type="OrthoDB" id="2963168at2759"/>
<keyword evidence="2" id="KW-0067">ATP-binding</keyword>
<reference evidence="3 4" key="1">
    <citation type="submission" date="2015-04" db="EMBL/GenBank/DDBJ databases">
        <authorList>
            <person name="Syromyatnikov M.Y."/>
            <person name="Popov V.N."/>
        </authorList>
    </citation>
    <scope>NUCLEOTIDE SEQUENCE [LARGE SCALE GENOMIC DNA]</scope>
    <source>
        <strain evidence="3">WF-38-12</strain>
    </source>
</reference>
<dbReference type="GO" id="GO:0140662">
    <property type="term" value="F:ATP-dependent protein folding chaperone"/>
    <property type="evidence" value="ECO:0007669"/>
    <property type="project" value="InterPro"/>
</dbReference>
<protein>
    <submittedName>
        <fullName evidence="3">Uncharacterized protein</fullName>
    </submittedName>
</protein>
<evidence type="ECO:0000313" key="3">
    <source>
        <dbReference type="EMBL" id="CRG89013.1"/>
    </source>
</evidence>
<dbReference type="InterPro" id="IPR043129">
    <property type="entry name" value="ATPase_NBD"/>
</dbReference>
<sequence length="408" mass="45427">MRRTASKQCDLQTDPLARITLIHQCKALVETPTKVGDASLFKADGTKHDVPTTLYYDQHQSVVGWGLDTADSLGRLGYPKPGVVKVEWFKLRSTLTASDTAHTLLPGKSEIDVIADYLLKMRQAVHTQLKEILGDAFHREEDSVHYYLVVPSIWNEAAQVAIRVAATQAGLLHAENNKNQLNLLEGTRATAMFYLKTGLFDFKSGNTILIVDCGGGIVDLAAYEVNEDQFTLTKCTALSGDSCGSTELNRNFAKIVRTKIKKTKLPRLGRVFVKSTRDFEDRIRFEFCNNGQEWQVDVGLELDFPEADIEDGCITFTNEEIMQCFAPVIDRISELIRNQISVIQAQGRQLQRVLVVGGFGTSEYLFHEIKQHIPPQFQSQVTRPMNPPSATINGAVMAGIEQHQADAV</sequence>
<dbReference type="AlphaFoldDB" id="A0A0U1M0D6"/>
<evidence type="ECO:0000256" key="2">
    <source>
        <dbReference type="ARBA" id="ARBA00022840"/>
    </source>
</evidence>
<keyword evidence="4" id="KW-1185">Reference proteome</keyword>
<accession>A0A0U1M0D6</accession>
<dbReference type="PANTHER" id="PTHR14187">
    <property type="entry name" value="ALPHA KINASE/ELONGATION FACTOR 2 KINASE"/>
    <property type="match status" value="1"/>
</dbReference>
<dbReference type="OMA" id="EASIHHA"/>
<dbReference type="CDD" id="cd10170">
    <property type="entry name" value="ASKHA_NBD_HSP70"/>
    <property type="match status" value="1"/>
</dbReference>
<dbReference type="Pfam" id="PF00012">
    <property type="entry name" value="HSP70"/>
    <property type="match status" value="1"/>
</dbReference>
<proteinExistence type="predicted"/>
<dbReference type="SUPFAM" id="SSF53067">
    <property type="entry name" value="Actin-like ATPase domain"/>
    <property type="match status" value="1"/>
</dbReference>
<dbReference type="Proteomes" id="UP000054383">
    <property type="component" value="Unassembled WGS sequence"/>
</dbReference>
<dbReference type="GO" id="GO:0005524">
    <property type="term" value="F:ATP binding"/>
    <property type="evidence" value="ECO:0007669"/>
    <property type="project" value="UniProtKB-KW"/>
</dbReference>
<evidence type="ECO:0000313" key="4">
    <source>
        <dbReference type="Proteomes" id="UP000054383"/>
    </source>
</evidence>